<evidence type="ECO:0000256" key="1">
    <source>
        <dbReference type="ARBA" id="ARBA00004418"/>
    </source>
</evidence>
<evidence type="ECO:0000259" key="6">
    <source>
        <dbReference type="Pfam" id="PF00496"/>
    </source>
</evidence>
<dbReference type="GO" id="GO:1904680">
    <property type="term" value="F:peptide transmembrane transporter activity"/>
    <property type="evidence" value="ECO:0007669"/>
    <property type="project" value="TreeGrafter"/>
</dbReference>
<keyword evidence="3" id="KW-0813">Transport</keyword>
<organism evidence="7">
    <name type="scientific">Boseongicola sp. SB0664_bin_43</name>
    <dbReference type="NCBI Taxonomy" id="2604844"/>
    <lineage>
        <taxon>Bacteria</taxon>
        <taxon>Pseudomonadati</taxon>
        <taxon>Pseudomonadota</taxon>
        <taxon>Alphaproteobacteria</taxon>
        <taxon>Rhodobacterales</taxon>
        <taxon>Paracoccaceae</taxon>
        <taxon>Boseongicola</taxon>
    </lineage>
</organism>
<dbReference type="Gene3D" id="3.10.105.10">
    <property type="entry name" value="Dipeptide-binding Protein, Domain 3"/>
    <property type="match status" value="1"/>
</dbReference>
<dbReference type="CDD" id="cd08490">
    <property type="entry name" value="PBP2_NikA_DppA_OppA_like_3"/>
    <property type="match status" value="1"/>
</dbReference>
<dbReference type="Pfam" id="PF00496">
    <property type="entry name" value="SBP_bac_5"/>
    <property type="match status" value="1"/>
</dbReference>
<reference evidence="7" key="1">
    <citation type="submission" date="2019-09" db="EMBL/GenBank/DDBJ databases">
        <title>Characterisation of the sponge microbiome using genome-centric metagenomics.</title>
        <authorList>
            <person name="Engelberts J.P."/>
            <person name="Robbins S.J."/>
            <person name="De Goeij J.M."/>
            <person name="Aranda M."/>
            <person name="Bell S.C."/>
            <person name="Webster N.S."/>
        </authorList>
    </citation>
    <scope>NUCLEOTIDE SEQUENCE</scope>
    <source>
        <strain evidence="7">SB0664_bin_43</strain>
    </source>
</reference>
<dbReference type="PANTHER" id="PTHR30290">
    <property type="entry name" value="PERIPLASMIC BINDING COMPONENT OF ABC TRANSPORTER"/>
    <property type="match status" value="1"/>
</dbReference>
<dbReference type="GO" id="GO:0015833">
    <property type="term" value="P:peptide transport"/>
    <property type="evidence" value="ECO:0007669"/>
    <property type="project" value="TreeGrafter"/>
</dbReference>
<dbReference type="Gene3D" id="3.40.190.10">
    <property type="entry name" value="Periplasmic binding protein-like II"/>
    <property type="match status" value="1"/>
</dbReference>
<feature type="chain" id="PRO_5025577264" evidence="5">
    <location>
        <begin position="22"/>
        <end position="507"/>
    </location>
</feature>
<comment type="subcellular location">
    <subcellularLocation>
        <location evidence="1">Periplasm</location>
    </subcellularLocation>
</comment>
<name>A0A6B0XVX1_9RHOB</name>
<keyword evidence="4 5" id="KW-0732">Signal</keyword>
<feature type="domain" description="Solute-binding protein family 5" evidence="6">
    <location>
        <begin position="70"/>
        <end position="427"/>
    </location>
</feature>
<comment type="similarity">
    <text evidence="2">Belongs to the bacterial solute-binding protein 5 family.</text>
</comment>
<dbReference type="InterPro" id="IPR039424">
    <property type="entry name" value="SBP_5"/>
</dbReference>
<protein>
    <submittedName>
        <fullName evidence="7">ABC transporter substrate-binding protein</fullName>
    </submittedName>
</protein>
<dbReference type="SUPFAM" id="SSF53850">
    <property type="entry name" value="Periplasmic binding protein-like II"/>
    <property type="match status" value="1"/>
</dbReference>
<dbReference type="PIRSF" id="PIRSF002741">
    <property type="entry name" value="MppA"/>
    <property type="match status" value="1"/>
</dbReference>
<accession>A0A6B0XVX1</accession>
<dbReference type="GO" id="GO:0030288">
    <property type="term" value="C:outer membrane-bounded periplasmic space"/>
    <property type="evidence" value="ECO:0007669"/>
    <property type="project" value="UniProtKB-ARBA"/>
</dbReference>
<dbReference type="PANTHER" id="PTHR30290:SF10">
    <property type="entry name" value="PERIPLASMIC OLIGOPEPTIDE-BINDING PROTEIN-RELATED"/>
    <property type="match status" value="1"/>
</dbReference>
<dbReference type="AlphaFoldDB" id="A0A6B0XVX1"/>
<sequence length="507" mass="53179">MSELKALAVAAALAFAAAAPAAAQGGSLTISVGFGPTAEVPDPRAGYNGWMSNQTGVTETLMGIDYDLNLYARLAEGIEQASPTTWHVTLREGLQFHDGTPVTAQAVVDAIAPISEEGHTGHNARIANLLDLAGLKADGERVVVFETNSPNAAFPWTLSEPGIAVLGPEADAFPINATGPYVFREAVPEQLYRAEANPDYRLGAPGLEEVRVVAIPDPGAAALAFEAGEVDMVINYPESDFARIQETGALGFSAPTARLYFYTVNAANGPMANPLIRRAVSAAIDRQGIVDAALSGVGGEPAGTVYPAGMGWAADIAPVYDPGLAEVLLAEAGAVKVRGVWMLDGAPMEIDIVTYSSRAALPPTAELTQAFLQAIGVTTNVRVGEYGASNDAIAAGDADMFLQAWVTTPQGDPGAVLETLLKSNGGSNTGGYNSPELDQLLADGRITFDQEDRERIYDRVQEIIAEDAAMIPVFHVSQVNVARAGLTGYAVHPTETYWITHETAVTE</sequence>
<gene>
    <name evidence="7" type="ORF">F4Y60_01770</name>
</gene>
<evidence type="ECO:0000256" key="2">
    <source>
        <dbReference type="ARBA" id="ARBA00005695"/>
    </source>
</evidence>
<evidence type="ECO:0000256" key="4">
    <source>
        <dbReference type="ARBA" id="ARBA00022729"/>
    </source>
</evidence>
<dbReference type="EMBL" id="VXRY01000070">
    <property type="protein sequence ID" value="MXY32821.1"/>
    <property type="molecule type" value="Genomic_DNA"/>
</dbReference>
<comment type="caution">
    <text evidence="7">The sequence shown here is derived from an EMBL/GenBank/DDBJ whole genome shotgun (WGS) entry which is preliminary data.</text>
</comment>
<evidence type="ECO:0000256" key="3">
    <source>
        <dbReference type="ARBA" id="ARBA00022448"/>
    </source>
</evidence>
<dbReference type="InterPro" id="IPR030678">
    <property type="entry name" value="Peptide/Ni-bd"/>
</dbReference>
<evidence type="ECO:0000313" key="7">
    <source>
        <dbReference type="EMBL" id="MXY32821.1"/>
    </source>
</evidence>
<dbReference type="GO" id="GO:0043190">
    <property type="term" value="C:ATP-binding cassette (ABC) transporter complex"/>
    <property type="evidence" value="ECO:0007669"/>
    <property type="project" value="InterPro"/>
</dbReference>
<dbReference type="InterPro" id="IPR000914">
    <property type="entry name" value="SBP_5_dom"/>
</dbReference>
<feature type="signal peptide" evidence="5">
    <location>
        <begin position="1"/>
        <end position="21"/>
    </location>
</feature>
<proteinExistence type="inferred from homology"/>
<evidence type="ECO:0000256" key="5">
    <source>
        <dbReference type="SAM" id="SignalP"/>
    </source>
</evidence>